<dbReference type="Proteomes" id="UP000008871">
    <property type="component" value="Chromosome"/>
</dbReference>
<feature type="signal peptide" evidence="1">
    <location>
        <begin position="1"/>
        <end position="23"/>
    </location>
</feature>
<sequence>MKFRLLLMVVLASVLAGAWTAHAADPEPYVERYYDRSYRVFMASGNLPRARQVIENALYWRSDDERWWRRLAEVSRWLGDPETALKAWRQVAELSNDPQAWKHVLELAPLTYNNRLALRAHKALLSVSPYDAGIIATIGRQYELLGQPEAGLRFFEQWRRSYPSKAVLREMQRLALNQGEDLLAAGYSREYMDRFGPEPLMAEQAADLYWLNGQREKALLDLNRDANQLPYIPALSRRIAVMAGELGEWDLALSRYQELVDNEDDQIDDLYNYITLSRYYQPERLALLMGRAWRKNGDPQLALGALYQLQSRGDDAAIDAFLKGLSAEQRQRLEQTPEFLRFYANLQLHRGDADAAQRWLNKALVLNSEDRETRISWMWLLIATGQDTALQQALVNWEDSARSDRRYWNVLAASQMALGNAEQSLRYEIELLKTARDNWERQWYYSQALIASGRNGQAWPVMRRLKEQLPFTVEPQQQATYRDMKLTLSLLFDDGDTTLKLAQAQIDGMEDVPAAHAEWLAQWAIGQSEPGLAQSWYLRKKIAQQGPLKAGSALAYALVQGDLDSVARTREQYLGQLSLSEQLEAHVRLDEPRQAANTFMAIQAGAPELAGSNNLQESLLLPTALSSQFHLEQRRLGALDIQDLQFVQYHPISDFTQLSVEARQRNFSSNDDELLQISDDEQRLSVALAYQRERFRSRLKLGQRNLLNNSETMADLELGANWTQYWSGSLNYQWRTPADESSLLILGASRTGSQWLLNWRPSSTWQSSVDWANYDYHDLNESDLGSGSIINAQSTWRPWLSRFSPGVRVRHTRADFTAGGDSMAQVRALLPPGAQTLPLPQDYHESEIVLLLGQPDVHIRAHRLQGWGEIGYSENSLSGAGFTGRFGVEGPLIGRDEWKIYAEQQLNSGGSDEDSYRFGLQYRIYY</sequence>
<keyword evidence="4" id="KW-1185">Reference proteome</keyword>
<dbReference type="KEGG" id="abo:ABO_0891"/>
<feature type="chain" id="PRO_5004178856" description="PelB C-terminal domain-containing protein" evidence="1">
    <location>
        <begin position="24"/>
        <end position="926"/>
    </location>
</feature>
<keyword evidence="1" id="KW-0732">Signal</keyword>
<dbReference type="SUPFAM" id="SSF48452">
    <property type="entry name" value="TPR-like"/>
    <property type="match status" value="2"/>
</dbReference>
<evidence type="ECO:0000313" key="3">
    <source>
        <dbReference type="EMBL" id="CAL16339.1"/>
    </source>
</evidence>
<dbReference type="AlphaFoldDB" id="Q0VR59"/>
<dbReference type="eggNOG" id="COG0457">
    <property type="taxonomic scope" value="Bacteria"/>
</dbReference>
<dbReference type="HOGENOM" id="CLU_315396_0_0_6"/>
<reference evidence="3 4" key="1">
    <citation type="journal article" date="2006" name="Nat. Biotechnol.">
        <title>Genome sequence of the ubiquitous hydrocarbon-degrading marine bacterium Alcanivorax borkumensis.</title>
        <authorList>
            <person name="Schneiker S."/>
            <person name="Martins dos Santos V.A.P."/>
            <person name="Bartels D."/>
            <person name="Bekel T."/>
            <person name="Brecht M."/>
            <person name="Buhrmester J."/>
            <person name="Chernikova T.N."/>
            <person name="Denaro R."/>
            <person name="Ferrer M."/>
            <person name="Gertler C."/>
            <person name="Goesmann A."/>
            <person name="Golyshina O.V."/>
            <person name="Kaminski F."/>
            <person name="Khachane A.N."/>
            <person name="Lang S."/>
            <person name="Linke B."/>
            <person name="McHardy A.C."/>
            <person name="Meyer F."/>
            <person name="Nechitaylo T."/>
            <person name="Puehler A."/>
            <person name="Regenhardt D."/>
            <person name="Rupp O."/>
            <person name="Sabirova J.S."/>
            <person name="Selbitschka W."/>
            <person name="Yakimov M.M."/>
            <person name="Timmis K.N."/>
            <person name="Vorhoelter F.-J."/>
            <person name="Weidner S."/>
            <person name="Kaiser O."/>
            <person name="Golyshin P.N."/>
        </authorList>
    </citation>
    <scope>NUCLEOTIDE SEQUENCE [LARGE SCALE GENOMIC DNA]</scope>
    <source>
        <strain evidence="4">ATCC 700651 / DSM 11573 / NCIMB 13689 / SK2</strain>
    </source>
</reference>
<dbReference type="InterPro" id="IPR057306">
    <property type="entry name" value="B-barrel_PelB_C"/>
</dbReference>
<dbReference type="Pfam" id="PF24604">
    <property type="entry name" value="B-barrel_PelB_C"/>
    <property type="match status" value="1"/>
</dbReference>
<dbReference type="Gene3D" id="1.25.40.10">
    <property type="entry name" value="Tetratricopeptide repeat domain"/>
    <property type="match status" value="3"/>
</dbReference>
<dbReference type="Pfam" id="PF13429">
    <property type="entry name" value="TPR_15"/>
    <property type="match status" value="1"/>
</dbReference>
<evidence type="ECO:0000256" key="1">
    <source>
        <dbReference type="SAM" id="SignalP"/>
    </source>
</evidence>
<proteinExistence type="predicted"/>
<organism evidence="3 4">
    <name type="scientific">Alcanivorax borkumensis (strain ATCC 700651 / DSM 11573 / NCIMB 13689 / SK2)</name>
    <dbReference type="NCBI Taxonomy" id="393595"/>
    <lineage>
        <taxon>Bacteria</taxon>
        <taxon>Pseudomonadati</taxon>
        <taxon>Pseudomonadota</taxon>
        <taxon>Gammaproteobacteria</taxon>
        <taxon>Oceanospirillales</taxon>
        <taxon>Alcanivoracaceae</taxon>
        <taxon>Alcanivorax</taxon>
    </lineage>
</organism>
<dbReference type="InterPro" id="IPR011990">
    <property type="entry name" value="TPR-like_helical_dom_sf"/>
</dbReference>
<dbReference type="EMBL" id="AM286690">
    <property type="protein sequence ID" value="CAL16339.1"/>
    <property type="molecule type" value="Genomic_DNA"/>
</dbReference>
<evidence type="ECO:0000259" key="2">
    <source>
        <dbReference type="Pfam" id="PF24604"/>
    </source>
</evidence>
<protein>
    <recommendedName>
        <fullName evidence="2">PelB C-terminal domain-containing protein</fullName>
    </recommendedName>
</protein>
<name>Q0VR59_ALCBS</name>
<dbReference type="STRING" id="393595.ABO_0891"/>
<dbReference type="OrthoDB" id="6072349at2"/>
<accession>Q0VR59</accession>
<gene>
    <name evidence="3" type="ordered locus">ABO_0891</name>
</gene>
<dbReference type="RefSeq" id="WP_011588175.1">
    <property type="nucleotide sequence ID" value="NC_008260.1"/>
</dbReference>
<evidence type="ECO:0000313" key="4">
    <source>
        <dbReference type="Proteomes" id="UP000008871"/>
    </source>
</evidence>
<feature type="domain" description="PelB C-terminal" evidence="2">
    <location>
        <begin position="624"/>
        <end position="925"/>
    </location>
</feature>